<dbReference type="Pfam" id="PF00566">
    <property type="entry name" value="RabGAP-TBC"/>
    <property type="match status" value="1"/>
</dbReference>
<reference evidence="6" key="1">
    <citation type="submission" date="2020-01" db="EMBL/GenBank/DDBJ databases">
        <title>Development of genomics and gene disruption for Polysphondylium violaceum indicates a role for the polyketide synthase stlB in stalk morphogenesis.</title>
        <authorList>
            <person name="Narita B."/>
            <person name="Kawabe Y."/>
            <person name="Kin K."/>
            <person name="Saito T."/>
            <person name="Gibbs R."/>
            <person name="Kuspa A."/>
            <person name="Muzny D."/>
            <person name="Queller D."/>
            <person name="Richards S."/>
            <person name="Strassman J."/>
            <person name="Sucgang R."/>
            <person name="Worley K."/>
            <person name="Schaap P."/>
        </authorList>
    </citation>
    <scope>NUCLEOTIDE SEQUENCE</scope>
    <source>
        <strain evidence="6">QSvi11</strain>
    </source>
</reference>
<evidence type="ECO:0000259" key="5">
    <source>
        <dbReference type="PROSITE" id="PS50222"/>
    </source>
</evidence>
<dbReference type="AlphaFoldDB" id="A0A8J4V892"/>
<dbReference type="PANTHER" id="PTHR47219">
    <property type="entry name" value="RAB GTPASE-ACTIVATING PROTEIN 1-LIKE"/>
    <property type="match status" value="1"/>
</dbReference>
<dbReference type="Gene3D" id="1.10.472.80">
    <property type="entry name" value="Ypt/Rab-GAP domain of gyp1p, domain 3"/>
    <property type="match status" value="1"/>
</dbReference>
<evidence type="ECO:0008006" key="8">
    <source>
        <dbReference type="Google" id="ProtNLM"/>
    </source>
</evidence>
<dbReference type="OrthoDB" id="294251at2759"/>
<dbReference type="SUPFAM" id="SSF47923">
    <property type="entry name" value="Ypt/Rab-GAP domain of gyp1p"/>
    <property type="match status" value="2"/>
</dbReference>
<feature type="domain" description="EF-hand" evidence="5">
    <location>
        <begin position="482"/>
        <end position="517"/>
    </location>
</feature>
<evidence type="ECO:0000256" key="2">
    <source>
        <dbReference type="SAM" id="Coils"/>
    </source>
</evidence>
<dbReference type="InterPro" id="IPR018247">
    <property type="entry name" value="EF_Hand_1_Ca_BS"/>
</dbReference>
<dbReference type="PROSITE" id="PS50222">
    <property type="entry name" value="EF_HAND_2"/>
    <property type="match status" value="1"/>
</dbReference>
<keyword evidence="2" id="KW-0175">Coiled coil</keyword>
<feature type="region of interest" description="Disordered" evidence="3">
    <location>
        <begin position="642"/>
        <end position="676"/>
    </location>
</feature>
<dbReference type="InterPro" id="IPR002048">
    <property type="entry name" value="EF_hand_dom"/>
</dbReference>
<keyword evidence="1" id="KW-0106">Calcium</keyword>
<name>A0A8J4V892_9MYCE</name>
<feature type="compositionally biased region" description="Low complexity" evidence="3">
    <location>
        <begin position="748"/>
        <end position="766"/>
    </location>
</feature>
<sequence>MMIANEIEDKGSGVDDEGSLLERNNNNNCNTNSSNNNDIIQDVINVLNQEKDKIEQEQEQEQEDPNVFFDMYGFEYDKEKDKALIQVLKEQKTLEDTKVEEWSAYIKNTCSNIDDIIRLKRVFNEESFLDLLYQGIPSIYRKSIWTMFLDCYQQDFKKDYYWTLLHDDYDDSNQSDVDEMSDDDDDNSKSKKNHSSFVYQNDIISDLERTFPNHPKSKDEEFKKTIKRILLVYSITNPSVGYCQSLNYIVFFLLMITENEELTFWCLCHITDKLLPDYYTHTMLGAQIDQNVLIELIQELFPELIAHFKSIGAIIQTLSIEWFLCIFTVSLPAQSVLIIWDNLFLRGSKVLLEVALALIEMNLSALLKTKNHAEVVSILSNKPFNKDLFSTIQNSFKRIGVVLSKKKIINLKQKHWEITKQDIKEKEEEKEYKYLVKQTQFSIEKLKSLKSEFNILSHDGTGIGFLQFQQLMLRFLPDWKETDIALLEKLFASMDEDQDKLLNFKEIVKGISTLSNGNVDQILTFIFKLFAIDNDYLTKNQVKALINHVDNIYFKPYFKDYPEETTTNYIAKKEEFIDSLQEQTSFEELKKIASENPLILESFQISLTNMSSLPPYTSFGGQPKQRSNSIHLLNIEKLKLSKKKKNGESKDSADNDSGNDSNDDDSDDQDDDPIKRLSSFPKQFLYTPSKFLFKFTPDPLIRIINPKSSIDSYKQQLEQIQDQLNSQLQPQILIDKNEIEKSNDDAHANNSNNTNSQTSGGNCLIM</sequence>
<dbReference type="Proteomes" id="UP000695562">
    <property type="component" value="Unassembled WGS sequence"/>
</dbReference>
<comment type="caution">
    <text evidence="6">The sequence shown here is derived from an EMBL/GenBank/DDBJ whole genome shotgun (WGS) entry which is preliminary data.</text>
</comment>
<dbReference type="SUPFAM" id="SSF47473">
    <property type="entry name" value="EF-hand"/>
    <property type="match status" value="1"/>
</dbReference>
<gene>
    <name evidence="6" type="ORF">CYY_003892</name>
</gene>
<evidence type="ECO:0000259" key="4">
    <source>
        <dbReference type="PROSITE" id="PS50086"/>
    </source>
</evidence>
<feature type="compositionally biased region" description="Acidic residues" evidence="3">
    <location>
        <begin position="661"/>
        <end position="671"/>
    </location>
</feature>
<dbReference type="PROSITE" id="PS00018">
    <property type="entry name" value="EF_HAND_1"/>
    <property type="match status" value="1"/>
</dbReference>
<dbReference type="InterPro" id="IPR035969">
    <property type="entry name" value="Rab-GAP_TBC_sf"/>
</dbReference>
<accession>A0A8J4V892</accession>
<proteinExistence type="predicted"/>
<dbReference type="InterPro" id="IPR000195">
    <property type="entry name" value="Rab-GAP-TBC_dom"/>
</dbReference>
<dbReference type="Gene3D" id="1.10.238.10">
    <property type="entry name" value="EF-hand"/>
    <property type="match status" value="1"/>
</dbReference>
<dbReference type="EMBL" id="AJWJ01000129">
    <property type="protein sequence ID" value="KAF2074789.1"/>
    <property type="molecule type" value="Genomic_DNA"/>
</dbReference>
<evidence type="ECO:0000256" key="1">
    <source>
        <dbReference type="ARBA" id="ARBA00022837"/>
    </source>
</evidence>
<dbReference type="PANTHER" id="PTHR47219:SF20">
    <property type="entry name" value="TBC1 DOMAIN FAMILY MEMBER 2B"/>
    <property type="match status" value="1"/>
</dbReference>
<dbReference type="InterPro" id="IPR050302">
    <property type="entry name" value="Rab_GAP_TBC_domain"/>
</dbReference>
<feature type="region of interest" description="Disordered" evidence="3">
    <location>
        <begin position="743"/>
        <end position="766"/>
    </location>
</feature>
<protein>
    <recommendedName>
        <fullName evidence="8">RabGAP/TBC domain-containing protein</fullName>
    </recommendedName>
</protein>
<dbReference type="GO" id="GO:0031267">
    <property type="term" value="F:small GTPase binding"/>
    <property type="evidence" value="ECO:0007669"/>
    <property type="project" value="TreeGrafter"/>
</dbReference>
<dbReference type="PROSITE" id="PS50086">
    <property type="entry name" value="TBC_RABGAP"/>
    <property type="match status" value="1"/>
</dbReference>
<dbReference type="InterPro" id="IPR011992">
    <property type="entry name" value="EF-hand-dom_pair"/>
</dbReference>
<feature type="coiled-coil region" evidence="2">
    <location>
        <begin position="37"/>
        <end position="64"/>
    </location>
</feature>
<dbReference type="FunFam" id="1.10.8.270:FF:000016">
    <property type="entry name" value="TBC1 domain family member 2A"/>
    <property type="match status" value="1"/>
</dbReference>
<feature type="domain" description="Rab-GAP TBC" evidence="4">
    <location>
        <begin position="135"/>
        <end position="347"/>
    </location>
</feature>
<dbReference type="Gene3D" id="1.10.8.270">
    <property type="entry name" value="putative rabgap domain of human tbc1 domain family member 14 like domains"/>
    <property type="match status" value="1"/>
</dbReference>
<dbReference type="GO" id="GO:0005509">
    <property type="term" value="F:calcium ion binding"/>
    <property type="evidence" value="ECO:0007669"/>
    <property type="project" value="InterPro"/>
</dbReference>
<keyword evidence="7" id="KW-1185">Reference proteome</keyword>
<evidence type="ECO:0000313" key="6">
    <source>
        <dbReference type="EMBL" id="KAF2074789.1"/>
    </source>
</evidence>
<dbReference type="GO" id="GO:0005096">
    <property type="term" value="F:GTPase activator activity"/>
    <property type="evidence" value="ECO:0007669"/>
    <property type="project" value="TreeGrafter"/>
</dbReference>
<evidence type="ECO:0000256" key="3">
    <source>
        <dbReference type="SAM" id="MobiDB-lite"/>
    </source>
</evidence>
<evidence type="ECO:0000313" key="7">
    <source>
        <dbReference type="Proteomes" id="UP000695562"/>
    </source>
</evidence>
<dbReference type="SMART" id="SM00164">
    <property type="entry name" value="TBC"/>
    <property type="match status" value="1"/>
</dbReference>
<organism evidence="6 7">
    <name type="scientific">Polysphondylium violaceum</name>
    <dbReference type="NCBI Taxonomy" id="133409"/>
    <lineage>
        <taxon>Eukaryota</taxon>
        <taxon>Amoebozoa</taxon>
        <taxon>Evosea</taxon>
        <taxon>Eumycetozoa</taxon>
        <taxon>Dictyostelia</taxon>
        <taxon>Dictyosteliales</taxon>
        <taxon>Dictyosteliaceae</taxon>
        <taxon>Polysphondylium</taxon>
    </lineage>
</organism>